<comment type="caution">
    <text evidence="1">The sequence shown here is derived from an EMBL/GenBank/DDBJ whole genome shotgun (WGS) entry which is preliminary data.</text>
</comment>
<keyword evidence="2" id="KW-1185">Reference proteome</keyword>
<evidence type="ECO:0000313" key="2">
    <source>
        <dbReference type="Proteomes" id="UP001174909"/>
    </source>
</evidence>
<accession>A0AA35X5B8</accession>
<proteinExistence type="predicted"/>
<reference evidence="1" key="1">
    <citation type="submission" date="2023-03" db="EMBL/GenBank/DDBJ databases">
        <authorList>
            <person name="Steffen K."/>
            <person name="Cardenas P."/>
        </authorList>
    </citation>
    <scope>NUCLEOTIDE SEQUENCE</scope>
</reference>
<dbReference type="AlphaFoldDB" id="A0AA35X5B8"/>
<name>A0AA35X5B8_GEOBA</name>
<dbReference type="Proteomes" id="UP001174909">
    <property type="component" value="Unassembled WGS sequence"/>
</dbReference>
<protein>
    <submittedName>
        <fullName evidence="1">Uncharacterized protein</fullName>
    </submittedName>
</protein>
<evidence type="ECO:0000313" key="1">
    <source>
        <dbReference type="EMBL" id="CAI8038710.1"/>
    </source>
</evidence>
<sequence length="51" mass="5856">MLECVLKSQTLLLVELSDHSASPCFQKKEMKFLISIHCSAIKNCSLRRVYL</sequence>
<organism evidence="1 2">
    <name type="scientific">Geodia barretti</name>
    <name type="common">Barrett's horny sponge</name>
    <dbReference type="NCBI Taxonomy" id="519541"/>
    <lineage>
        <taxon>Eukaryota</taxon>
        <taxon>Metazoa</taxon>
        <taxon>Porifera</taxon>
        <taxon>Demospongiae</taxon>
        <taxon>Heteroscleromorpha</taxon>
        <taxon>Tetractinellida</taxon>
        <taxon>Astrophorina</taxon>
        <taxon>Geodiidae</taxon>
        <taxon>Geodia</taxon>
    </lineage>
</organism>
<gene>
    <name evidence="1" type="ORF">GBAR_LOCUS21581</name>
</gene>
<dbReference type="EMBL" id="CASHTH010003007">
    <property type="protein sequence ID" value="CAI8038710.1"/>
    <property type="molecule type" value="Genomic_DNA"/>
</dbReference>